<dbReference type="RefSeq" id="XP_033388674.1">
    <property type="nucleotide sequence ID" value="XM_033527323.1"/>
</dbReference>
<accession>A0A6A5Y431</accession>
<reference evidence="1" key="1">
    <citation type="journal article" date="2020" name="Stud. Mycol.">
        <title>101 Dothideomycetes genomes: a test case for predicting lifestyles and emergence of pathogens.</title>
        <authorList>
            <person name="Haridas S."/>
            <person name="Albert R."/>
            <person name="Binder M."/>
            <person name="Bloem J."/>
            <person name="Labutti K."/>
            <person name="Salamov A."/>
            <person name="Andreopoulos B."/>
            <person name="Baker S."/>
            <person name="Barry K."/>
            <person name="Bills G."/>
            <person name="Bluhm B."/>
            <person name="Cannon C."/>
            <person name="Castanera R."/>
            <person name="Culley D."/>
            <person name="Daum C."/>
            <person name="Ezra D."/>
            <person name="Gonzalez J."/>
            <person name="Henrissat B."/>
            <person name="Kuo A."/>
            <person name="Liang C."/>
            <person name="Lipzen A."/>
            <person name="Lutzoni F."/>
            <person name="Magnuson J."/>
            <person name="Mondo S."/>
            <person name="Nolan M."/>
            <person name="Ohm R."/>
            <person name="Pangilinan J."/>
            <person name="Park H.-J."/>
            <person name="Ramirez L."/>
            <person name="Alfaro M."/>
            <person name="Sun H."/>
            <person name="Tritt A."/>
            <person name="Yoshinaga Y."/>
            <person name="Zwiers L.-H."/>
            <person name="Turgeon B."/>
            <person name="Goodwin S."/>
            <person name="Spatafora J."/>
            <person name="Crous P."/>
            <person name="Grigoriev I."/>
        </authorList>
    </citation>
    <scope>NUCLEOTIDE SEQUENCE</scope>
    <source>
        <strain evidence="1">CBS 175.79</strain>
    </source>
</reference>
<proteinExistence type="predicted"/>
<evidence type="ECO:0000313" key="2">
    <source>
        <dbReference type="Proteomes" id="UP000799778"/>
    </source>
</evidence>
<gene>
    <name evidence="1" type="ORF">BU24DRAFT_419876</name>
</gene>
<dbReference type="Proteomes" id="UP000799778">
    <property type="component" value="Unassembled WGS sequence"/>
</dbReference>
<dbReference type="AlphaFoldDB" id="A0A6A5Y431"/>
<sequence>MTGGWRETREARKGSGVDPMYYVRYLAAFMAFTDEPRRWTFSLVSRSRFPLPRLLAHACRWGPPTGAQNPGPQL</sequence>
<organism evidence="1 2">
    <name type="scientific">Aaosphaeria arxii CBS 175.79</name>
    <dbReference type="NCBI Taxonomy" id="1450172"/>
    <lineage>
        <taxon>Eukaryota</taxon>
        <taxon>Fungi</taxon>
        <taxon>Dikarya</taxon>
        <taxon>Ascomycota</taxon>
        <taxon>Pezizomycotina</taxon>
        <taxon>Dothideomycetes</taxon>
        <taxon>Pleosporomycetidae</taxon>
        <taxon>Pleosporales</taxon>
        <taxon>Pleosporales incertae sedis</taxon>
        <taxon>Aaosphaeria</taxon>
    </lineage>
</organism>
<keyword evidence="2" id="KW-1185">Reference proteome</keyword>
<protein>
    <submittedName>
        <fullName evidence="1">Uncharacterized protein</fullName>
    </submittedName>
</protein>
<dbReference type="EMBL" id="ML978067">
    <property type="protein sequence ID" value="KAF2020335.1"/>
    <property type="molecule type" value="Genomic_DNA"/>
</dbReference>
<dbReference type="GeneID" id="54284720"/>
<name>A0A6A5Y431_9PLEO</name>
<evidence type="ECO:0000313" key="1">
    <source>
        <dbReference type="EMBL" id="KAF2020335.1"/>
    </source>
</evidence>